<evidence type="ECO:0000313" key="1">
    <source>
        <dbReference type="EMBL" id="CRK35835.1"/>
    </source>
</evidence>
<reference evidence="1 2" key="1">
    <citation type="submission" date="2015-05" db="EMBL/GenBank/DDBJ databases">
        <authorList>
            <person name="Wang D.B."/>
            <person name="Wang M."/>
        </authorList>
    </citation>
    <scope>NUCLEOTIDE SEQUENCE [LARGE SCALE GENOMIC DNA]</scope>
    <source>
        <strain evidence="1">VL1</strain>
    </source>
</reference>
<keyword evidence="2" id="KW-1185">Reference proteome</keyword>
<dbReference type="EMBL" id="CVQH01023680">
    <property type="protein sequence ID" value="CRK35835.1"/>
    <property type="molecule type" value="Genomic_DNA"/>
</dbReference>
<sequence length="83" mass="10311">PQVWRQARVEDAPPQHDGPCWHHRAWPSRRFRRCSRQRWSCFTGHWLWRHWHRGLQHHAESRRDDDLVPLRRRLHGPGRSLCR</sequence>
<gene>
    <name evidence="1" type="ORF">BN1708_019828</name>
</gene>
<protein>
    <submittedName>
        <fullName evidence="1">Uncharacterized protein</fullName>
    </submittedName>
</protein>
<name>A0A0G4MP76_VERLO</name>
<proteinExistence type="predicted"/>
<evidence type="ECO:0000313" key="2">
    <source>
        <dbReference type="Proteomes" id="UP000044602"/>
    </source>
</evidence>
<dbReference type="Proteomes" id="UP000044602">
    <property type="component" value="Unassembled WGS sequence"/>
</dbReference>
<accession>A0A0G4MP76</accession>
<organism evidence="1 2">
    <name type="scientific">Verticillium longisporum</name>
    <name type="common">Verticillium dahliae var. longisporum</name>
    <dbReference type="NCBI Taxonomy" id="100787"/>
    <lineage>
        <taxon>Eukaryota</taxon>
        <taxon>Fungi</taxon>
        <taxon>Dikarya</taxon>
        <taxon>Ascomycota</taxon>
        <taxon>Pezizomycotina</taxon>
        <taxon>Sordariomycetes</taxon>
        <taxon>Hypocreomycetidae</taxon>
        <taxon>Glomerellales</taxon>
        <taxon>Plectosphaerellaceae</taxon>
        <taxon>Verticillium</taxon>
    </lineage>
</organism>
<feature type="non-terminal residue" evidence="1">
    <location>
        <position position="1"/>
    </location>
</feature>
<dbReference type="AlphaFoldDB" id="A0A0G4MP76"/>